<dbReference type="PANTHER" id="PTHR11575">
    <property type="entry name" value="5'-NUCLEOTIDASE-RELATED"/>
    <property type="match status" value="1"/>
</dbReference>
<dbReference type="GO" id="GO:0000166">
    <property type="term" value="F:nucleotide binding"/>
    <property type="evidence" value="ECO:0007669"/>
    <property type="project" value="UniProtKB-KW"/>
</dbReference>
<keyword evidence="2" id="KW-0547">Nucleotide-binding</keyword>
<evidence type="ECO:0000256" key="1">
    <source>
        <dbReference type="ARBA" id="ARBA00022729"/>
    </source>
</evidence>
<dbReference type="InterPro" id="IPR004843">
    <property type="entry name" value="Calcineurin-like_PHP"/>
</dbReference>
<evidence type="ECO:0000256" key="2">
    <source>
        <dbReference type="RuleBase" id="RU362119"/>
    </source>
</evidence>
<proteinExistence type="inferred from homology"/>
<dbReference type="Pfam" id="PF02872">
    <property type="entry name" value="5_nucleotid_C"/>
    <property type="match status" value="1"/>
</dbReference>
<dbReference type="Gene3D" id="3.60.21.10">
    <property type="match status" value="1"/>
</dbReference>
<sequence>MSFAPLLFRSLRPWLLGLSLLLAACSSPSGRYQFRLVHMNDTHSHLEPVAVNLAIQGETVTAQLGGFARLKTVVDQMRAEDRELLFLHGGDVVQGTLYFTLFNGLPEFDFLNRLGLDAMTFGNHEFDRGPAAIPAWIKRSRFPWLSANIDFSAEPALAGLVKPYLIKEIHGEKIAIIGVTTETTPQTTMQVGGVVFNDAAEAVRKQVKALEAQGINKIIVLSHLGYQQDKELVAKVAGIDIVVGGHSHTLMGDESLLSKIGLLPETVYPTELKGADGKRVLVLQAWQWGHFLGRLQATFTPDGEVEQFSHNAVIPTGSTFVRNDQAIPPGTPAYQAITADLERTGIARIVAEDPQMVAMLAPYAQKVAAYRTVAIATAAEDLVRGLNRGPGPLAADSMLAAVPKAQVAILNYGGIRRDLLHGKISAGDLLEVMPFTNSLVLVDLSGAELLKSLEDTVAFMLVKFGSDTLNMPFVSGIRFSVQLTAPNGSRIECVQVRSDSGNFVPVEPAQRYRVVVNSFVAEGGDGFGVIKTAAGFKSDTGIIDSDAMQDYLQKLGTIRNTTEQRICVLPAN</sequence>
<dbReference type="GO" id="GO:0009166">
    <property type="term" value="P:nucleotide catabolic process"/>
    <property type="evidence" value="ECO:0007669"/>
    <property type="project" value="InterPro"/>
</dbReference>
<feature type="domain" description="Calcineurin-like phosphoesterase" evidence="3">
    <location>
        <begin position="34"/>
        <end position="249"/>
    </location>
</feature>
<dbReference type="SUPFAM" id="SSF55816">
    <property type="entry name" value="5'-nucleotidase (syn. UDP-sugar hydrolase), C-terminal domain"/>
    <property type="match status" value="1"/>
</dbReference>
<name>A0A1T4NL14_9BACT</name>
<dbReference type="InterPro" id="IPR029052">
    <property type="entry name" value="Metallo-depent_PP-like"/>
</dbReference>
<dbReference type="AlphaFoldDB" id="A0A1T4NL14"/>
<accession>A0A1T4NL14</accession>
<dbReference type="EMBL" id="FUWR01000007">
    <property type="protein sequence ID" value="SJZ79795.1"/>
    <property type="molecule type" value="Genomic_DNA"/>
</dbReference>
<dbReference type="GO" id="GO:0030288">
    <property type="term" value="C:outer membrane-bounded periplasmic space"/>
    <property type="evidence" value="ECO:0007669"/>
    <property type="project" value="TreeGrafter"/>
</dbReference>
<feature type="domain" description="5'-Nucleotidase C-terminal" evidence="4">
    <location>
        <begin position="391"/>
        <end position="531"/>
    </location>
</feature>
<evidence type="ECO:0000259" key="4">
    <source>
        <dbReference type="Pfam" id="PF02872"/>
    </source>
</evidence>
<keyword evidence="2" id="KW-0378">Hydrolase</keyword>
<dbReference type="InterPro" id="IPR008334">
    <property type="entry name" value="5'-Nucleotdase_C"/>
</dbReference>
<gene>
    <name evidence="5" type="ORF">SAMN02745119_01674</name>
</gene>
<comment type="similarity">
    <text evidence="2">Belongs to the 5'-nucleotidase family.</text>
</comment>
<dbReference type="InterPro" id="IPR006179">
    <property type="entry name" value="5_nucleotidase/apyrase"/>
</dbReference>
<dbReference type="RefSeq" id="WP_078789971.1">
    <property type="nucleotide sequence ID" value="NZ_FUWR01000007.1"/>
</dbReference>
<organism evidence="5 6">
    <name type="scientific">Trichlorobacter thiogenes</name>
    <dbReference type="NCBI Taxonomy" id="115783"/>
    <lineage>
        <taxon>Bacteria</taxon>
        <taxon>Pseudomonadati</taxon>
        <taxon>Thermodesulfobacteriota</taxon>
        <taxon>Desulfuromonadia</taxon>
        <taxon>Geobacterales</taxon>
        <taxon>Geobacteraceae</taxon>
        <taxon>Trichlorobacter</taxon>
    </lineage>
</organism>
<reference evidence="6" key="1">
    <citation type="submission" date="2017-02" db="EMBL/GenBank/DDBJ databases">
        <authorList>
            <person name="Varghese N."/>
            <person name="Submissions S."/>
        </authorList>
    </citation>
    <scope>NUCLEOTIDE SEQUENCE [LARGE SCALE GENOMIC DNA]</scope>
    <source>
        <strain evidence="6">ATCC BAA-34</strain>
    </source>
</reference>
<evidence type="ECO:0000313" key="6">
    <source>
        <dbReference type="Proteomes" id="UP000190102"/>
    </source>
</evidence>
<keyword evidence="6" id="KW-1185">Reference proteome</keyword>
<dbReference type="PRINTS" id="PR01607">
    <property type="entry name" value="APYRASEFAMLY"/>
</dbReference>
<dbReference type="Pfam" id="PF00149">
    <property type="entry name" value="Metallophos"/>
    <property type="match status" value="1"/>
</dbReference>
<dbReference type="Gene3D" id="3.90.780.10">
    <property type="entry name" value="5'-Nucleotidase, C-terminal domain"/>
    <property type="match status" value="1"/>
</dbReference>
<dbReference type="GO" id="GO:0008253">
    <property type="term" value="F:5'-nucleotidase activity"/>
    <property type="evidence" value="ECO:0007669"/>
    <property type="project" value="TreeGrafter"/>
</dbReference>
<keyword evidence="1" id="KW-0732">Signal</keyword>
<dbReference type="Proteomes" id="UP000190102">
    <property type="component" value="Unassembled WGS sequence"/>
</dbReference>
<dbReference type="GO" id="GO:0008768">
    <property type="term" value="F:UDP-sugar diphosphatase activity"/>
    <property type="evidence" value="ECO:0007669"/>
    <property type="project" value="TreeGrafter"/>
</dbReference>
<evidence type="ECO:0000259" key="3">
    <source>
        <dbReference type="Pfam" id="PF00149"/>
    </source>
</evidence>
<evidence type="ECO:0000313" key="5">
    <source>
        <dbReference type="EMBL" id="SJZ79795.1"/>
    </source>
</evidence>
<dbReference type="InterPro" id="IPR036907">
    <property type="entry name" value="5'-Nucleotdase_C_sf"/>
</dbReference>
<dbReference type="SUPFAM" id="SSF56300">
    <property type="entry name" value="Metallo-dependent phosphatases"/>
    <property type="match status" value="1"/>
</dbReference>
<dbReference type="STRING" id="115783.SAMN02745119_01674"/>
<dbReference type="OrthoDB" id="9803927at2"/>
<dbReference type="PANTHER" id="PTHR11575:SF24">
    <property type="entry name" value="5'-NUCLEOTIDASE"/>
    <property type="match status" value="1"/>
</dbReference>
<protein>
    <submittedName>
        <fullName evidence="5">5'-nucleotidase</fullName>
    </submittedName>
</protein>